<keyword evidence="3" id="KW-1185">Reference proteome</keyword>
<evidence type="ECO:0000313" key="2">
    <source>
        <dbReference type="EMBL" id="GAA2003863.1"/>
    </source>
</evidence>
<proteinExistence type="inferred from homology"/>
<dbReference type="InterPro" id="IPR036188">
    <property type="entry name" value="FAD/NAD-bd_sf"/>
</dbReference>
<dbReference type="RefSeq" id="WP_344163632.1">
    <property type="nucleotide sequence ID" value="NZ_BAAAPC010000014.1"/>
</dbReference>
<gene>
    <name evidence="2" type="ORF">GCM10009799_33780</name>
</gene>
<dbReference type="SUPFAM" id="SSF51905">
    <property type="entry name" value="FAD/NAD(P)-binding domain"/>
    <property type="match status" value="1"/>
</dbReference>
<sequence length="417" mass="46620">MAGISDHYSVIVVGGGPAGACTAGLLAKRGHRVLVLERESFPRYHVGESMITGIVSILDQLDLTERLDRMGFPRKYGLSLVWGKDRTLWDVKFKEGGPHEYSYHVTRADFDQLLLTRARELGAHVVERATVKEPIFEGERVAGVRYSSPGAEDREVRSSLVIDASGEARTISRHLTDVTWHEDLQNLAIWSYFKGCGSLPEEQQGNILVEKVRDRNGWFWSIPLAGEITSVGYVAPTEDIRSAKKPTPDMFWENVDRTRELRGLMAGAVPVGDFRTCRDWSYISKRFHGPGWVAVGDAACFIDPLLSTGVCLGMLCSGALAYACGMALNRPEQEADIFQEYEQGARIFLTESADYVRFFYDSDRDREDYFELAHSMRASIGDIAPRQSFVALVSGYMAMSSLFDFNKFGTSDDIFAE</sequence>
<evidence type="ECO:0000313" key="3">
    <source>
        <dbReference type="Proteomes" id="UP001501585"/>
    </source>
</evidence>
<reference evidence="3" key="1">
    <citation type="journal article" date="2019" name="Int. J. Syst. Evol. Microbiol.">
        <title>The Global Catalogue of Microorganisms (GCM) 10K type strain sequencing project: providing services to taxonomists for standard genome sequencing and annotation.</title>
        <authorList>
            <consortium name="The Broad Institute Genomics Platform"/>
            <consortium name="The Broad Institute Genome Sequencing Center for Infectious Disease"/>
            <person name="Wu L."/>
            <person name="Ma J."/>
        </authorList>
    </citation>
    <scope>NUCLEOTIDE SEQUENCE [LARGE SCALE GENOMIC DNA]</scope>
    <source>
        <strain evidence="3">JCM 15313</strain>
    </source>
</reference>
<protein>
    <submittedName>
        <fullName evidence="2">NAD(P)/FAD-dependent oxidoreductase</fullName>
    </submittedName>
</protein>
<accession>A0ABP5EU37</accession>
<dbReference type="Gene3D" id="3.50.50.60">
    <property type="entry name" value="FAD/NAD(P)-binding domain"/>
    <property type="match status" value="1"/>
</dbReference>
<comment type="caution">
    <text evidence="2">The sequence shown here is derived from an EMBL/GenBank/DDBJ whole genome shotgun (WGS) entry which is preliminary data.</text>
</comment>
<name>A0ABP5EU37_9ACTN</name>
<dbReference type="InterPro" id="IPR050816">
    <property type="entry name" value="Flavin-dep_Halogenase_NPB"/>
</dbReference>
<dbReference type="Proteomes" id="UP001501585">
    <property type="component" value="Unassembled WGS sequence"/>
</dbReference>
<dbReference type="Pfam" id="PF04820">
    <property type="entry name" value="Trp_halogenase"/>
    <property type="match status" value="2"/>
</dbReference>
<comment type="similarity">
    <text evidence="1">Belongs to the flavin-dependent halogenase family. Bacterial tryptophan halogenase subfamily.</text>
</comment>
<organism evidence="2 3">
    <name type="scientific">Nocardiopsis rhodophaea</name>
    <dbReference type="NCBI Taxonomy" id="280238"/>
    <lineage>
        <taxon>Bacteria</taxon>
        <taxon>Bacillati</taxon>
        <taxon>Actinomycetota</taxon>
        <taxon>Actinomycetes</taxon>
        <taxon>Streptosporangiales</taxon>
        <taxon>Nocardiopsidaceae</taxon>
        <taxon>Nocardiopsis</taxon>
    </lineage>
</organism>
<dbReference type="EMBL" id="BAAAPC010000014">
    <property type="protein sequence ID" value="GAA2003863.1"/>
    <property type="molecule type" value="Genomic_DNA"/>
</dbReference>
<evidence type="ECO:0000256" key="1">
    <source>
        <dbReference type="ARBA" id="ARBA00038396"/>
    </source>
</evidence>
<dbReference type="Gene3D" id="3.30.9.100">
    <property type="match status" value="1"/>
</dbReference>
<dbReference type="InterPro" id="IPR006905">
    <property type="entry name" value="Flavin_halogenase"/>
</dbReference>
<dbReference type="PANTHER" id="PTHR43747">
    <property type="entry name" value="FAD-BINDING PROTEIN"/>
    <property type="match status" value="1"/>
</dbReference>
<dbReference type="PANTHER" id="PTHR43747:SF1">
    <property type="entry name" value="SLR1998 PROTEIN"/>
    <property type="match status" value="1"/>
</dbReference>